<dbReference type="Gene3D" id="1.10.150.250">
    <property type="entry name" value="Flavinator of succinate dehydrogenase"/>
    <property type="match status" value="1"/>
</dbReference>
<evidence type="ECO:0000256" key="3">
    <source>
        <dbReference type="ARBA" id="ARBA00023186"/>
    </source>
</evidence>
<evidence type="ECO:0000313" key="4">
    <source>
        <dbReference type="EMBL" id="NMM43895.1"/>
    </source>
</evidence>
<keyword evidence="5" id="KW-1185">Reference proteome</keyword>
<accession>A0A7Y0HDQ3</accession>
<proteinExistence type="inferred from homology"/>
<dbReference type="RefSeq" id="WP_169624215.1">
    <property type="nucleotide sequence ID" value="NZ_JABBNT010000002.1"/>
</dbReference>
<evidence type="ECO:0000313" key="5">
    <source>
        <dbReference type="Proteomes" id="UP000539372"/>
    </source>
</evidence>
<dbReference type="Proteomes" id="UP000539372">
    <property type="component" value="Unassembled WGS sequence"/>
</dbReference>
<dbReference type="InterPro" id="IPR036714">
    <property type="entry name" value="SDH_sf"/>
</dbReference>
<reference evidence="4 5" key="1">
    <citation type="submission" date="2020-04" db="EMBL/GenBank/DDBJ databases">
        <title>Rhodospirillaceae bacterium KN72 isolated from deep sea.</title>
        <authorList>
            <person name="Zhang D.-C."/>
        </authorList>
    </citation>
    <scope>NUCLEOTIDE SEQUENCE [LARGE SCALE GENOMIC DNA]</scope>
    <source>
        <strain evidence="4 5">KN72</strain>
    </source>
</reference>
<dbReference type="EMBL" id="JABBNT010000002">
    <property type="protein sequence ID" value="NMM43895.1"/>
    <property type="molecule type" value="Genomic_DNA"/>
</dbReference>
<dbReference type="PANTHER" id="PTHR12469">
    <property type="entry name" value="PROTEIN EMI5 HOMOLOG, MITOCHONDRIAL"/>
    <property type="match status" value="1"/>
</dbReference>
<dbReference type="Pfam" id="PF03937">
    <property type="entry name" value="Sdh5"/>
    <property type="match status" value="1"/>
</dbReference>
<evidence type="ECO:0000256" key="1">
    <source>
        <dbReference type="ARBA" id="ARBA00008571"/>
    </source>
</evidence>
<comment type="similarity">
    <text evidence="1">Belongs to the SdhE FAD assembly factor family.</text>
</comment>
<dbReference type="SUPFAM" id="SSF109910">
    <property type="entry name" value="YgfY-like"/>
    <property type="match status" value="1"/>
</dbReference>
<keyword evidence="3" id="KW-0143">Chaperone</keyword>
<organism evidence="4 5">
    <name type="scientific">Pacificispira spongiicola</name>
    <dbReference type="NCBI Taxonomy" id="2729598"/>
    <lineage>
        <taxon>Bacteria</taxon>
        <taxon>Pseudomonadati</taxon>
        <taxon>Pseudomonadota</taxon>
        <taxon>Alphaproteobacteria</taxon>
        <taxon>Rhodospirillales</taxon>
        <taxon>Rhodospirillaceae</taxon>
        <taxon>Pacificispira</taxon>
    </lineage>
</organism>
<dbReference type="PANTHER" id="PTHR12469:SF2">
    <property type="entry name" value="SUCCINATE DEHYDROGENASE ASSEMBLY FACTOR 2, MITOCHONDRIAL"/>
    <property type="match status" value="1"/>
</dbReference>
<dbReference type="InterPro" id="IPR005631">
    <property type="entry name" value="SDH"/>
</dbReference>
<protein>
    <recommendedName>
        <fullName evidence="2">FAD assembly factor SdhE</fullName>
    </recommendedName>
</protein>
<sequence length="102" mass="11842">MTAGNDNEQNLDNRRKKLKFRAWHRGIKEMDIILGNFADRYLESFDAADLDEFERLLQIPDQAFYAMLAHNAPIPDIVDTPLFHRILRFSEDPLGARAPVED</sequence>
<name>A0A7Y0HDQ3_9PROT</name>
<dbReference type="AlphaFoldDB" id="A0A7Y0HDQ3"/>
<dbReference type="GO" id="GO:0006099">
    <property type="term" value="P:tricarboxylic acid cycle"/>
    <property type="evidence" value="ECO:0007669"/>
    <property type="project" value="TreeGrafter"/>
</dbReference>
<gene>
    <name evidence="4" type="ORF">HH303_05370</name>
</gene>
<evidence type="ECO:0000256" key="2">
    <source>
        <dbReference type="ARBA" id="ARBA00019418"/>
    </source>
</evidence>
<comment type="caution">
    <text evidence="4">The sequence shown here is derived from an EMBL/GenBank/DDBJ whole genome shotgun (WGS) entry which is preliminary data.</text>
</comment>